<protein>
    <recommendedName>
        <fullName evidence="1">Reverse transcriptase Ty1/copia-type domain-containing protein</fullName>
    </recommendedName>
</protein>
<organism evidence="2 3">
    <name type="scientific">Escallonia herrerae</name>
    <dbReference type="NCBI Taxonomy" id="1293975"/>
    <lineage>
        <taxon>Eukaryota</taxon>
        <taxon>Viridiplantae</taxon>
        <taxon>Streptophyta</taxon>
        <taxon>Embryophyta</taxon>
        <taxon>Tracheophyta</taxon>
        <taxon>Spermatophyta</taxon>
        <taxon>Magnoliopsida</taxon>
        <taxon>eudicotyledons</taxon>
        <taxon>Gunneridae</taxon>
        <taxon>Pentapetalae</taxon>
        <taxon>asterids</taxon>
        <taxon>campanulids</taxon>
        <taxon>Escalloniales</taxon>
        <taxon>Escalloniaceae</taxon>
        <taxon>Escallonia</taxon>
    </lineage>
</organism>
<sequence>MVAYAVNVADDIEVKELVTYKKLFMHQPEGFMIQDKEDHVFLLKKSLYGLKQFPRQWYKRFGTFMAERGYTKSAYDSYGYHQRLVDGSHIYLLIYVDDMYKKEEPFFERVF</sequence>
<gene>
    <name evidence="2" type="ORF">RJ639_034903</name>
</gene>
<dbReference type="AlphaFoldDB" id="A0AA88WT83"/>
<dbReference type="Proteomes" id="UP001188597">
    <property type="component" value="Unassembled WGS sequence"/>
</dbReference>
<evidence type="ECO:0000313" key="2">
    <source>
        <dbReference type="EMBL" id="KAK3032754.1"/>
    </source>
</evidence>
<accession>A0AA88WT83</accession>
<comment type="caution">
    <text evidence="2">The sequence shown here is derived from an EMBL/GenBank/DDBJ whole genome shotgun (WGS) entry which is preliminary data.</text>
</comment>
<dbReference type="Pfam" id="PF07727">
    <property type="entry name" value="RVT_2"/>
    <property type="match status" value="1"/>
</dbReference>
<evidence type="ECO:0000259" key="1">
    <source>
        <dbReference type="Pfam" id="PF07727"/>
    </source>
</evidence>
<dbReference type="EMBL" id="JAVXUP010000257">
    <property type="protein sequence ID" value="KAK3032754.1"/>
    <property type="molecule type" value="Genomic_DNA"/>
</dbReference>
<feature type="domain" description="Reverse transcriptase Ty1/copia-type" evidence="1">
    <location>
        <begin position="20"/>
        <end position="100"/>
    </location>
</feature>
<name>A0AA88WT83_9ASTE</name>
<keyword evidence="3" id="KW-1185">Reference proteome</keyword>
<dbReference type="InterPro" id="IPR013103">
    <property type="entry name" value="RVT_2"/>
</dbReference>
<evidence type="ECO:0000313" key="3">
    <source>
        <dbReference type="Proteomes" id="UP001188597"/>
    </source>
</evidence>
<reference evidence="2" key="1">
    <citation type="submission" date="2022-12" db="EMBL/GenBank/DDBJ databases">
        <title>Draft genome assemblies for two species of Escallonia (Escalloniales).</title>
        <authorList>
            <person name="Chanderbali A."/>
            <person name="Dervinis C."/>
            <person name="Anghel I."/>
            <person name="Soltis D."/>
            <person name="Soltis P."/>
            <person name="Zapata F."/>
        </authorList>
    </citation>
    <scope>NUCLEOTIDE SEQUENCE</scope>
    <source>
        <strain evidence="2">UCBG64.0493</strain>
        <tissue evidence="2">Leaf</tissue>
    </source>
</reference>
<proteinExistence type="predicted"/>